<dbReference type="AlphaFoldDB" id="A0A9P9GTQ0"/>
<dbReference type="InterPro" id="IPR022698">
    <property type="entry name" value="OrsD"/>
</dbReference>
<comment type="caution">
    <text evidence="2">The sequence shown here is derived from an EMBL/GenBank/DDBJ whole genome shotgun (WGS) entry which is preliminary data.</text>
</comment>
<name>A0A9P9GTQ0_FUSSL</name>
<accession>A0A9P9GTQ0</accession>
<dbReference type="Pfam" id="PF12013">
    <property type="entry name" value="OrsD"/>
    <property type="match status" value="1"/>
</dbReference>
<feature type="region of interest" description="Disordered" evidence="1">
    <location>
        <begin position="164"/>
        <end position="184"/>
    </location>
</feature>
<feature type="region of interest" description="Disordered" evidence="1">
    <location>
        <begin position="408"/>
        <end position="488"/>
    </location>
</feature>
<feature type="region of interest" description="Disordered" evidence="1">
    <location>
        <begin position="960"/>
        <end position="1012"/>
    </location>
</feature>
<evidence type="ECO:0000313" key="2">
    <source>
        <dbReference type="EMBL" id="KAH7243982.1"/>
    </source>
</evidence>
<protein>
    <submittedName>
        <fullName evidence="2">Uncharacterized protein</fullName>
    </submittedName>
</protein>
<gene>
    <name evidence="2" type="ORF">B0J15DRAFT_528647</name>
</gene>
<proteinExistence type="predicted"/>
<feature type="compositionally biased region" description="Acidic residues" evidence="1">
    <location>
        <begin position="412"/>
        <end position="438"/>
    </location>
</feature>
<sequence length="1084" mass="122753">MDLMHQEIQLSLDQYSRLEKLHLHFNLPEQAIICTLCGFALTTGDDRVGRHLGEKHHVPKGARQKLNALANSLQLPGPKTLPKRPDGSAPHPHLQILDGKACRHCGLRSTSLTVLSRHIRKLHNREVKATISTGKHWLRDHIVDNLVFQSWTLDITRAWIVTPPRASAQRSKRSDNRPLQPVPDPIQRFADQLLHKERTRSELHSADLNPPTDGDVLSTQALLTNWMRRTGWDRTLEGADCRILISLSSLPVPSSQPLYLGMHRGGHELSSSATDENRLLSIVAALDRLFDQCGETVRFTDVSVRRWLRSRFMDRPYKAPFELVSQSNSERTYRNEFKRCICFWLRIWRLPRAISRAITGRTFSTHQRRMLEELWLDSCWTPCDNEDENAENAYAGSALWLRQENLGSEAGQGEEGEEEEEEEEEDDGSEFSESEDTAGDALYGECSSDEEYGSDSQWYRVSESRNGGQGELQPGSHRVPSRETDNSCDPSVDAVLRFCYEMVTEHFEDGRASSALLVYFSAVRGLSRQEGNEYLRPARYTPILSRLIYCTRLIFLEAILPLRAHTYAGFAARPRYGQLAALNAVRVDQMCDGTMSPLGEFLSLLAYGLTLQRSEGPAWHFDWSEDGQTISWDGDTRLSMGQFRSLAHEAFRQATVQSRRLMYDFDPEDPQMGSLRDRLSNTTPGYSFLTDPHNGLGELYLTVFMRACTAPVDGLLQTRHGDGQGSWDVDAAQAYLHGHDTFLKNLMVLEQLDSGQAARVSELLTLEQTNTRSRLRGIGIFGGQMFSITRHNKARLTTNREFQVARFFSPQVAALMYRYLVYIRPTAYAILRQCFRHEPDRTLIFTPISRSTGWTTKVFTEELKRLSRDALGTEMEIGVRLYRQLSIAITERHVRGALPTFNRFDDVTEAADPDVAFAWQSGHRPMQRHLIYGLDGAFPDKLQPSLLRLFLMIGPEAPPTNDIASVRSDTDTILPRQNLGQGTNAKKRKRISISSPQTTSQTSLKRPRRGLSNTSLQIRSLHICSTKGILGTLRRVKERTSFRSSTRYQGSSDLKTACLISNGPGLIANRYHLSNPLTIYSPAI</sequence>
<evidence type="ECO:0000313" key="3">
    <source>
        <dbReference type="Proteomes" id="UP000736672"/>
    </source>
</evidence>
<organism evidence="2 3">
    <name type="scientific">Fusarium solani</name>
    <name type="common">Filamentous fungus</name>
    <dbReference type="NCBI Taxonomy" id="169388"/>
    <lineage>
        <taxon>Eukaryota</taxon>
        <taxon>Fungi</taxon>
        <taxon>Dikarya</taxon>
        <taxon>Ascomycota</taxon>
        <taxon>Pezizomycotina</taxon>
        <taxon>Sordariomycetes</taxon>
        <taxon>Hypocreomycetidae</taxon>
        <taxon>Hypocreales</taxon>
        <taxon>Nectriaceae</taxon>
        <taxon>Fusarium</taxon>
        <taxon>Fusarium solani species complex</taxon>
    </lineage>
</organism>
<keyword evidence="3" id="KW-1185">Reference proteome</keyword>
<feature type="compositionally biased region" description="Low complexity" evidence="1">
    <location>
        <begin position="992"/>
        <end position="1003"/>
    </location>
</feature>
<evidence type="ECO:0000256" key="1">
    <source>
        <dbReference type="SAM" id="MobiDB-lite"/>
    </source>
</evidence>
<dbReference type="Proteomes" id="UP000736672">
    <property type="component" value="Unassembled WGS sequence"/>
</dbReference>
<dbReference type="EMBL" id="JAGTJS010000018">
    <property type="protein sequence ID" value="KAH7243982.1"/>
    <property type="molecule type" value="Genomic_DNA"/>
</dbReference>
<dbReference type="OrthoDB" id="4845846at2759"/>
<reference evidence="2" key="1">
    <citation type="journal article" date="2021" name="Nat. Commun.">
        <title>Genetic determinants of endophytism in the Arabidopsis root mycobiome.</title>
        <authorList>
            <person name="Mesny F."/>
            <person name="Miyauchi S."/>
            <person name="Thiergart T."/>
            <person name="Pickel B."/>
            <person name="Atanasova L."/>
            <person name="Karlsson M."/>
            <person name="Huettel B."/>
            <person name="Barry K.W."/>
            <person name="Haridas S."/>
            <person name="Chen C."/>
            <person name="Bauer D."/>
            <person name="Andreopoulos W."/>
            <person name="Pangilinan J."/>
            <person name="LaButti K."/>
            <person name="Riley R."/>
            <person name="Lipzen A."/>
            <person name="Clum A."/>
            <person name="Drula E."/>
            <person name="Henrissat B."/>
            <person name="Kohler A."/>
            <person name="Grigoriev I.V."/>
            <person name="Martin F.M."/>
            <person name="Hacquard S."/>
        </authorList>
    </citation>
    <scope>NUCLEOTIDE SEQUENCE</scope>
    <source>
        <strain evidence="2">FSSC 5 MPI-SDFR-AT-0091</strain>
    </source>
</reference>